<dbReference type="PANTHER" id="PTHR35011">
    <property type="entry name" value="2,3-DIKETO-L-GULONATE TRAP TRANSPORTER SMALL PERMEASE PROTEIN YIAM"/>
    <property type="match status" value="1"/>
</dbReference>
<dbReference type="EMBL" id="JAJUWU010000016">
    <property type="protein sequence ID" value="MCE7029461.1"/>
    <property type="molecule type" value="Genomic_DNA"/>
</dbReference>
<keyword evidence="12" id="KW-1185">Reference proteome</keyword>
<evidence type="ECO:0000259" key="10">
    <source>
        <dbReference type="Pfam" id="PF04290"/>
    </source>
</evidence>
<dbReference type="GO" id="GO:0022857">
    <property type="term" value="F:transmembrane transporter activity"/>
    <property type="evidence" value="ECO:0007669"/>
    <property type="project" value="UniProtKB-UniRule"/>
</dbReference>
<keyword evidence="7 9" id="KW-0472">Membrane</keyword>
<feature type="domain" description="Tripartite ATP-independent periplasmic transporters DctQ component" evidence="10">
    <location>
        <begin position="23"/>
        <end position="146"/>
    </location>
</feature>
<dbReference type="Proteomes" id="UP001139035">
    <property type="component" value="Unassembled WGS sequence"/>
</dbReference>
<accession>A0A9X1P396</accession>
<dbReference type="PANTHER" id="PTHR35011:SF2">
    <property type="entry name" value="2,3-DIKETO-L-GULONATE TRAP TRANSPORTER SMALL PERMEASE PROTEIN YIAM"/>
    <property type="match status" value="1"/>
</dbReference>
<reference evidence="11" key="1">
    <citation type="submission" date="2022-01" db="EMBL/GenBank/DDBJ databases">
        <title>Jiella avicenniae sp. nov., a novel endophytic bacterium isolated from bark of Avicennia marina.</title>
        <authorList>
            <person name="Tuo L."/>
        </authorList>
    </citation>
    <scope>NUCLEOTIDE SEQUENCE</scope>
    <source>
        <strain evidence="11">CBK1P-4</strain>
    </source>
</reference>
<evidence type="ECO:0000256" key="1">
    <source>
        <dbReference type="ARBA" id="ARBA00004429"/>
    </source>
</evidence>
<evidence type="ECO:0000256" key="2">
    <source>
        <dbReference type="ARBA" id="ARBA00022448"/>
    </source>
</evidence>
<dbReference type="RefSeq" id="WP_233720454.1">
    <property type="nucleotide sequence ID" value="NZ_JAJUWU010000016.1"/>
</dbReference>
<keyword evidence="4 9" id="KW-0997">Cell inner membrane</keyword>
<evidence type="ECO:0000256" key="5">
    <source>
        <dbReference type="ARBA" id="ARBA00022692"/>
    </source>
</evidence>
<comment type="caution">
    <text evidence="11">The sequence shown here is derived from an EMBL/GenBank/DDBJ whole genome shotgun (WGS) entry which is preliminary data.</text>
</comment>
<evidence type="ECO:0000313" key="12">
    <source>
        <dbReference type="Proteomes" id="UP001139035"/>
    </source>
</evidence>
<evidence type="ECO:0000256" key="9">
    <source>
        <dbReference type="RuleBase" id="RU369079"/>
    </source>
</evidence>
<name>A0A9X1P396_9HYPH</name>
<evidence type="ECO:0000256" key="8">
    <source>
        <dbReference type="ARBA" id="ARBA00038436"/>
    </source>
</evidence>
<dbReference type="AlphaFoldDB" id="A0A9X1P396"/>
<keyword evidence="3" id="KW-1003">Cell membrane</keyword>
<dbReference type="Pfam" id="PF04290">
    <property type="entry name" value="DctQ"/>
    <property type="match status" value="1"/>
</dbReference>
<comment type="function">
    <text evidence="9">Part of the tripartite ATP-independent periplasmic (TRAP) transport system.</text>
</comment>
<feature type="transmembrane region" description="Helical" evidence="9">
    <location>
        <begin position="12"/>
        <end position="32"/>
    </location>
</feature>
<dbReference type="InterPro" id="IPR055348">
    <property type="entry name" value="DctQ"/>
</dbReference>
<proteinExistence type="inferred from homology"/>
<comment type="subcellular location">
    <subcellularLocation>
        <location evidence="1 9">Cell inner membrane</location>
        <topology evidence="1 9">Multi-pass membrane protein</topology>
    </subcellularLocation>
</comment>
<evidence type="ECO:0000256" key="6">
    <source>
        <dbReference type="ARBA" id="ARBA00022989"/>
    </source>
</evidence>
<organism evidence="11 12">
    <name type="scientific">Jiella avicenniae</name>
    <dbReference type="NCBI Taxonomy" id="2907202"/>
    <lineage>
        <taxon>Bacteria</taxon>
        <taxon>Pseudomonadati</taxon>
        <taxon>Pseudomonadota</taxon>
        <taxon>Alphaproteobacteria</taxon>
        <taxon>Hyphomicrobiales</taxon>
        <taxon>Aurantimonadaceae</taxon>
        <taxon>Jiella</taxon>
    </lineage>
</organism>
<keyword evidence="6 9" id="KW-1133">Transmembrane helix</keyword>
<gene>
    <name evidence="11" type="ORF">LZD57_15830</name>
</gene>
<evidence type="ECO:0000256" key="7">
    <source>
        <dbReference type="ARBA" id="ARBA00023136"/>
    </source>
</evidence>
<evidence type="ECO:0000313" key="11">
    <source>
        <dbReference type="EMBL" id="MCE7029461.1"/>
    </source>
</evidence>
<evidence type="ECO:0000256" key="4">
    <source>
        <dbReference type="ARBA" id="ARBA00022519"/>
    </source>
</evidence>
<dbReference type="InterPro" id="IPR007387">
    <property type="entry name" value="TRAP_DctQ"/>
</dbReference>
<keyword evidence="5 9" id="KW-0812">Transmembrane</keyword>
<feature type="transmembrane region" description="Helical" evidence="9">
    <location>
        <begin position="127"/>
        <end position="145"/>
    </location>
</feature>
<evidence type="ECO:0000256" key="3">
    <source>
        <dbReference type="ARBA" id="ARBA00022475"/>
    </source>
</evidence>
<keyword evidence="2 9" id="KW-0813">Transport</keyword>
<feature type="transmembrane region" description="Helical" evidence="9">
    <location>
        <begin position="47"/>
        <end position="64"/>
    </location>
</feature>
<comment type="similarity">
    <text evidence="8 9">Belongs to the TRAP transporter small permease family.</text>
</comment>
<dbReference type="GO" id="GO:0015740">
    <property type="term" value="P:C4-dicarboxylate transport"/>
    <property type="evidence" value="ECO:0007669"/>
    <property type="project" value="TreeGrafter"/>
</dbReference>
<dbReference type="GO" id="GO:0005886">
    <property type="term" value="C:plasma membrane"/>
    <property type="evidence" value="ECO:0007669"/>
    <property type="project" value="UniProtKB-SubCell"/>
</dbReference>
<comment type="subunit">
    <text evidence="9">The complex comprises the extracytoplasmic solute receptor protein and the two transmembrane proteins.</text>
</comment>
<protein>
    <recommendedName>
        <fullName evidence="9">TRAP transporter small permease protein</fullName>
    </recommendedName>
</protein>
<sequence>MRNVIAFLERLLSAVLIVIFTVMVLAIIWQVFARYVLLSPTVWSEELARYSMVWTTMLGSALVLRRSEHVAVTVFVDILPQPLQIAIACLRDVIVVVMGGYIAYFGFEFALRGQVRLASGIGVPMSYAYFALPVGGALIALFVVANRLMDKGRVA</sequence>
<feature type="transmembrane region" description="Helical" evidence="9">
    <location>
        <begin position="85"/>
        <end position="107"/>
    </location>
</feature>